<comment type="cofactor">
    <cofactor evidence="8">
        <name>a divalent metal cation</name>
        <dbReference type="ChEBI" id="CHEBI:60240"/>
    </cofactor>
    <text evidence="8">Binds 2 divalent metal cations per subunit.</text>
</comment>
<evidence type="ECO:0000313" key="10">
    <source>
        <dbReference type="EMBL" id="NHA33738.1"/>
    </source>
</evidence>
<dbReference type="EMBL" id="POVK01000010">
    <property type="protein sequence ID" value="NHA33738.1"/>
    <property type="molecule type" value="Genomic_DNA"/>
</dbReference>
<dbReference type="Pfam" id="PF05343">
    <property type="entry name" value="Peptidase_M42"/>
    <property type="match status" value="1"/>
</dbReference>
<dbReference type="EMBL" id="UHEF01000001">
    <property type="protein sequence ID" value="SUM89103.1"/>
    <property type="molecule type" value="Genomic_DNA"/>
</dbReference>
<feature type="binding site" evidence="8">
    <location>
        <position position="318"/>
    </location>
    <ligand>
        <name>Zn(2+)</name>
        <dbReference type="ChEBI" id="CHEBI:29105"/>
        <label>2</label>
    </ligand>
</feature>
<gene>
    <name evidence="11" type="primary">pepA_2</name>
    <name evidence="10" type="ORF">C1O36_04245</name>
    <name evidence="11" type="ORF">NCTC12218_01545</name>
</gene>
<evidence type="ECO:0000313" key="13">
    <source>
        <dbReference type="Proteomes" id="UP000572988"/>
    </source>
</evidence>
<dbReference type="PIRSF" id="PIRSF001123">
    <property type="entry name" value="PepA_GA"/>
    <property type="match status" value="1"/>
</dbReference>
<feature type="binding site" evidence="8">
    <location>
        <position position="183"/>
    </location>
    <ligand>
        <name>Zn(2+)</name>
        <dbReference type="ChEBI" id="CHEBI:29105"/>
        <label>1</label>
    </ligand>
</feature>
<evidence type="ECO:0000256" key="7">
    <source>
        <dbReference type="PIRSR" id="PIRSR001123-1"/>
    </source>
</evidence>
<organism evidence="11">
    <name type="scientific">Staphylococcus schleiferi</name>
    <dbReference type="NCBI Taxonomy" id="1295"/>
    <lineage>
        <taxon>Bacteria</taxon>
        <taxon>Bacillati</taxon>
        <taxon>Bacillota</taxon>
        <taxon>Bacilli</taxon>
        <taxon>Bacillales</taxon>
        <taxon>Staphylococcaceae</taxon>
        <taxon>Staphylococcus</taxon>
    </lineage>
</organism>
<feature type="binding site" evidence="8">
    <location>
        <position position="218"/>
    </location>
    <ligand>
        <name>Zn(2+)</name>
        <dbReference type="ChEBI" id="CHEBI:29105"/>
        <label>2</label>
    </ligand>
</feature>
<dbReference type="InterPro" id="IPR051464">
    <property type="entry name" value="Peptidase_M42_aminopept"/>
</dbReference>
<dbReference type="InterPro" id="IPR008007">
    <property type="entry name" value="Peptidase_M42"/>
</dbReference>
<dbReference type="EMBL" id="LR962863">
    <property type="protein sequence ID" value="CAD7359883.1"/>
    <property type="molecule type" value="Genomic_DNA"/>
</dbReference>
<evidence type="ECO:0000313" key="11">
    <source>
        <dbReference type="EMBL" id="SUM89103.1"/>
    </source>
</evidence>
<proteinExistence type="inferred from homology"/>
<keyword evidence="13" id="KW-1185">Reference proteome</keyword>
<dbReference type="GO" id="GO:0046872">
    <property type="term" value="F:metal ion binding"/>
    <property type="evidence" value="ECO:0007669"/>
    <property type="project" value="UniProtKB-UniRule"/>
</dbReference>
<dbReference type="SUPFAM" id="SSF101821">
    <property type="entry name" value="Aminopeptidase/glucanase lid domain"/>
    <property type="match status" value="1"/>
</dbReference>
<evidence type="ECO:0000256" key="6">
    <source>
        <dbReference type="PIRNR" id="PIRNR001123"/>
    </source>
</evidence>
<keyword evidence="4 8" id="KW-0479">Metal-binding</keyword>
<dbReference type="SUPFAM" id="SSF53187">
    <property type="entry name" value="Zn-dependent exopeptidases"/>
    <property type="match status" value="1"/>
</dbReference>
<dbReference type="Gene3D" id="2.40.30.40">
    <property type="entry name" value="Peptidase M42, domain 2"/>
    <property type="match status" value="1"/>
</dbReference>
<keyword evidence="3" id="KW-0645">Protease</keyword>
<dbReference type="Proteomes" id="UP000572988">
    <property type="component" value="Unassembled WGS sequence"/>
</dbReference>
<dbReference type="PANTHER" id="PTHR32481:SF7">
    <property type="entry name" value="AMINOPEPTIDASE YHFE-RELATED"/>
    <property type="match status" value="1"/>
</dbReference>
<comment type="similarity">
    <text evidence="1 6">Belongs to the peptidase M42 family.</text>
</comment>
<feature type="binding site" evidence="8">
    <location>
        <position position="66"/>
    </location>
    <ligand>
        <name>Zn(2+)</name>
        <dbReference type="ChEBI" id="CHEBI:29105"/>
        <label>1</label>
    </ligand>
</feature>
<evidence type="ECO:0000256" key="2">
    <source>
        <dbReference type="ARBA" id="ARBA00022438"/>
    </source>
</evidence>
<dbReference type="GO" id="GO:0006508">
    <property type="term" value="P:proteolysis"/>
    <property type="evidence" value="ECO:0007669"/>
    <property type="project" value="UniProtKB-KW"/>
</dbReference>
<feature type="active site" description="Proton acceptor" evidence="7">
    <location>
        <position position="217"/>
    </location>
</feature>
<reference evidence="9 12" key="3">
    <citation type="submission" date="2020-11" db="EMBL/GenBank/DDBJ databases">
        <authorList>
            <consortium name="Pathogen Informatics"/>
        </authorList>
    </citation>
    <scope>NUCLEOTIDE SEQUENCE [LARGE SCALE GENOMIC DNA]</scope>
    <source>
        <strain evidence="9 12">NCTC12218</strain>
    </source>
</reference>
<dbReference type="PANTHER" id="PTHR32481">
    <property type="entry name" value="AMINOPEPTIDASE"/>
    <property type="match status" value="1"/>
</dbReference>
<dbReference type="AlphaFoldDB" id="A0A7Z7QPV0"/>
<dbReference type="GeneID" id="93790159"/>
<dbReference type="RefSeq" id="WP_016425029.1">
    <property type="nucleotide sequence ID" value="NZ_CABKRV010000001.1"/>
</dbReference>
<name>A0A7Z7QPV0_STASC</name>
<dbReference type="Gene3D" id="3.40.630.10">
    <property type="entry name" value="Zn peptidases"/>
    <property type="match status" value="1"/>
</dbReference>
<evidence type="ECO:0000313" key="12">
    <source>
        <dbReference type="Proteomes" id="UP000264146"/>
    </source>
</evidence>
<evidence type="ECO:0000256" key="3">
    <source>
        <dbReference type="ARBA" id="ARBA00022670"/>
    </source>
</evidence>
<evidence type="ECO:0000256" key="5">
    <source>
        <dbReference type="ARBA" id="ARBA00022801"/>
    </source>
</evidence>
<evidence type="ECO:0000313" key="9">
    <source>
        <dbReference type="EMBL" id="CAD7359883.1"/>
    </source>
</evidence>
<reference evidence="11" key="2">
    <citation type="submission" date="2018-06" db="EMBL/GenBank/DDBJ databases">
        <authorList>
            <consortium name="Pathogen Informatics"/>
            <person name="Doyle S."/>
        </authorList>
    </citation>
    <scope>NUCLEOTIDE SEQUENCE [LARGE SCALE GENOMIC DNA]</scope>
    <source>
        <strain evidence="11">NCTC12218</strain>
    </source>
</reference>
<keyword evidence="5 11" id="KW-0378">Hydrolase</keyword>
<evidence type="ECO:0000256" key="8">
    <source>
        <dbReference type="PIRSR" id="PIRSR001123-2"/>
    </source>
</evidence>
<dbReference type="CDD" id="cd05657">
    <property type="entry name" value="M42_glucanase_like"/>
    <property type="match status" value="1"/>
</dbReference>
<evidence type="ECO:0000256" key="1">
    <source>
        <dbReference type="ARBA" id="ARBA00006272"/>
    </source>
</evidence>
<feature type="binding site" evidence="8">
    <location>
        <position position="238"/>
    </location>
    <ligand>
        <name>Zn(2+)</name>
        <dbReference type="ChEBI" id="CHEBI:29105"/>
        <label>1</label>
    </ligand>
</feature>
<protein>
    <submittedName>
        <fullName evidence="10 11">Aminopeptidase</fullName>
        <ecNumber evidence="11">3.4.11.7</ecNumber>
    </submittedName>
</protein>
<dbReference type="InterPro" id="IPR023367">
    <property type="entry name" value="Peptidase_M42_dom2"/>
</dbReference>
<dbReference type="GO" id="GO:0004230">
    <property type="term" value="F:glutamyl aminopeptidase activity"/>
    <property type="evidence" value="ECO:0007669"/>
    <property type="project" value="UniProtKB-EC"/>
</dbReference>
<accession>A0A7Z7QPV0</accession>
<keyword evidence="2 11" id="KW-0031">Aminopeptidase</keyword>
<dbReference type="EC" id="3.4.11.7" evidence="11"/>
<evidence type="ECO:0000256" key="4">
    <source>
        <dbReference type="ARBA" id="ARBA00022723"/>
    </source>
</evidence>
<sequence length="344" mass="38277">MNERVIDTLTELTAINSPSGSAERAIDYVKKRVELSGYTTHITNKGGLLIEVKGDNDEKKKCITAHVDTLGAMVKEILKDGRLRLALIGGFRYNAIEGEYCTIETATGQTYRGTILIHETTPHVYRNNHEIVRDETNMEVRIDEKVTSEAETRALGIEVGDFVSFDPRTEVTASGFVKSRHLDDKVSVAVIIEFLEWYQEQSKRLPYTIQFYISNNEEIGYGANSNIDPKVKEFIAFDMGALGDGQSSDEYTVSICAKDASGPYHKKLRHHLVSLCRERHIPYQVDIYPYYGSDASAALSAGADVKHGLFGAGIESSHALERTHIDSIKAAQALLEAYCFSELV</sequence>
<feature type="binding site" evidence="8">
    <location>
        <position position="183"/>
    </location>
    <ligand>
        <name>Zn(2+)</name>
        <dbReference type="ChEBI" id="CHEBI:29105"/>
        <label>2</label>
    </ligand>
</feature>
<dbReference type="Proteomes" id="UP000264146">
    <property type="component" value="Chromosome"/>
</dbReference>
<reference evidence="10 13" key="1">
    <citation type="submission" date="2018-01" db="EMBL/GenBank/DDBJ databases">
        <title>Complete genome sequence of Staphylococcus Scheliferi isolated from human.</title>
        <authorList>
            <person name="Abouelkhair M.A."/>
            <person name="Bemis D.A."/>
            <person name="Kania S.A."/>
        </authorList>
    </citation>
    <scope>NUCLEOTIDE SEQUENCE [LARGE SCALE GENOMIC DNA]</scope>
    <source>
        <strain evidence="10 13">ATCC 43808</strain>
    </source>
</reference>